<gene>
    <name evidence="3" type="ORF">D0Z70_17260</name>
</gene>
<feature type="domain" description="Peptidase S9 prolyl oligopeptidase catalytic" evidence="2">
    <location>
        <begin position="495"/>
        <end position="649"/>
    </location>
</feature>
<dbReference type="GO" id="GO:0008236">
    <property type="term" value="F:serine-type peptidase activity"/>
    <property type="evidence" value="ECO:0007669"/>
    <property type="project" value="InterPro"/>
</dbReference>
<dbReference type="GO" id="GO:0006508">
    <property type="term" value="P:proteolysis"/>
    <property type="evidence" value="ECO:0007669"/>
    <property type="project" value="InterPro"/>
</dbReference>
<dbReference type="SUPFAM" id="SSF53474">
    <property type="entry name" value="alpha/beta-Hydrolases"/>
    <property type="match status" value="1"/>
</dbReference>
<reference evidence="3 4" key="1">
    <citation type="submission" date="2018-08" db="EMBL/GenBank/DDBJ databases">
        <title>Sphingobium sp. EO9.</title>
        <authorList>
            <person name="Park Y."/>
            <person name="Kim K.H."/>
            <person name="Jeon C.O."/>
        </authorList>
    </citation>
    <scope>NUCLEOTIDE SEQUENCE [LARGE SCALE GENOMIC DNA]</scope>
    <source>
        <strain evidence="3 4">EO9</strain>
    </source>
</reference>
<feature type="chain" id="PRO_5019032303" evidence="1">
    <location>
        <begin position="17"/>
        <end position="687"/>
    </location>
</feature>
<dbReference type="InterPro" id="IPR011042">
    <property type="entry name" value="6-blade_b-propeller_TolB-like"/>
</dbReference>
<name>A0A418YPC7_9SPHN</name>
<dbReference type="InterPro" id="IPR029058">
    <property type="entry name" value="AB_hydrolase_fold"/>
</dbReference>
<organism evidence="3 4">
    <name type="scientific">Sphingobium terrigena</name>
    <dbReference type="NCBI Taxonomy" id="2304063"/>
    <lineage>
        <taxon>Bacteria</taxon>
        <taxon>Pseudomonadati</taxon>
        <taxon>Pseudomonadota</taxon>
        <taxon>Alphaproteobacteria</taxon>
        <taxon>Sphingomonadales</taxon>
        <taxon>Sphingomonadaceae</taxon>
        <taxon>Sphingobium</taxon>
    </lineage>
</organism>
<dbReference type="Proteomes" id="UP000283469">
    <property type="component" value="Unassembled WGS sequence"/>
</dbReference>
<evidence type="ECO:0000256" key="1">
    <source>
        <dbReference type="SAM" id="SignalP"/>
    </source>
</evidence>
<keyword evidence="4" id="KW-1185">Reference proteome</keyword>
<dbReference type="EMBL" id="QVRA01000018">
    <property type="protein sequence ID" value="RJG53168.1"/>
    <property type="molecule type" value="Genomic_DNA"/>
</dbReference>
<protein>
    <submittedName>
        <fullName evidence="3">Atxe2 family lasso peptide isopeptidase</fullName>
    </submittedName>
</protein>
<dbReference type="Pfam" id="PF00326">
    <property type="entry name" value="Peptidase_S9"/>
    <property type="match status" value="1"/>
</dbReference>
<dbReference type="Gene3D" id="3.40.50.1820">
    <property type="entry name" value="alpha/beta hydrolase"/>
    <property type="match status" value="1"/>
</dbReference>
<dbReference type="AlphaFoldDB" id="A0A418YPC7"/>
<sequence>MLCWVALWLLTFPACAAAAAANCDRVLAVDRSVAARTLRAEDLAGLLDMGSLPDLTEDPLFTLSPDGSQIAVGVRRAVPDSNTYCSGIYIISKDGRANLVDSGPGAIFWKFDNLLGKADFPTGFPLVITPRWAPDGTTVAFLKLVGNKVQVWRTAVDGSGGGALTHGDQDIEDFRFTADGSAIVVKTLDRESSSLALGREALIGYHFDGRFSPVARNEPFAPGPLPVSYSVVILTGQVRSATSAEAELFSGLGAAPSVDRWQAGTREDSLGVGRVVARREDKEIVCPSPLCGGVIGKPELAGMNHVLYLRRGGWADSQTALYDWEVGTATPRKLYETDAALIDCIPAGESAICARETSLQPRHLVRIDLSTGRTDTVFDPNPGFAHLDLGAVRRLRWSNDQRVPCFGDLVFPVGYRKGKRYPLIVVQYTSRGFLRGGTGDEFPIQLFANQGYAVLSVQRPRSPIVAAGDVSQAMRDRANLENFRERRSILSAVETGVKQVIADGIADPERVGITGLSDGSTTVQFAMINSDLFSAASASGCCWEPSQAWILGPAGQSYYREIGWPDLTADRQDFWSPVSLARNASRVRAPLLIQAPDDEYLGALESLTGLREKGRAVDLYVFPHEHHVKLQPAHRLAVYQRNLDWFNFWVRGLKPESAPDHVEEFNRWSAMCRTMEASYQTFCHEAL</sequence>
<keyword evidence="1" id="KW-0732">Signal</keyword>
<dbReference type="InterPro" id="IPR053536">
    <property type="entry name" value="Lasso_peptide_isopeptidase"/>
</dbReference>
<dbReference type="InterPro" id="IPR001375">
    <property type="entry name" value="Peptidase_S9_cat"/>
</dbReference>
<dbReference type="SUPFAM" id="SSF82171">
    <property type="entry name" value="DPP6 N-terminal domain-like"/>
    <property type="match status" value="1"/>
</dbReference>
<evidence type="ECO:0000313" key="3">
    <source>
        <dbReference type="EMBL" id="RJG53168.1"/>
    </source>
</evidence>
<feature type="signal peptide" evidence="1">
    <location>
        <begin position="1"/>
        <end position="16"/>
    </location>
</feature>
<proteinExistence type="predicted"/>
<dbReference type="NCBIfam" id="NF033523">
    <property type="entry name" value="lasso_peptidase"/>
    <property type="match status" value="1"/>
</dbReference>
<evidence type="ECO:0000259" key="2">
    <source>
        <dbReference type="Pfam" id="PF00326"/>
    </source>
</evidence>
<comment type="caution">
    <text evidence="3">The sequence shown here is derived from an EMBL/GenBank/DDBJ whole genome shotgun (WGS) entry which is preliminary data.</text>
</comment>
<accession>A0A418YPC7</accession>
<evidence type="ECO:0000313" key="4">
    <source>
        <dbReference type="Proteomes" id="UP000283469"/>
    </source>
</evidence>
<dbReference type="Gene3D" id="2.120.10.30">
    <property type="entry name" value="TolB, C-terminal domain"/>
    <property type="match status" value="1"/>
</dbReference>